<accession>A0ABU7Z7M5</accession>
<dbReference type="Gene3D" id="3.30.565.10">
    <property type="entry name" value="Histidine kinase-like ATPase, C-terminal domain"/>
    <property type="match status" value="1"/>
</dbReference>
<dbReference type="Proteomes" id="UP001310387">
    <property type="component" value="Unassembled WGS sequence"/>
</dbReference>
<dbReference type="InterPro" id="IPR036388">
    <property type="entry name" value="WH-like_DNA-bd_sf"/>
</dbReference>
<feature type="domain" description="HTH luxR-type" evidence="4">
    <location>
        <begin position="209"/>
        <end position="274"/>
    </location>
</feature>
<gene>
    <name evidence="5" type="ORF">V5O49_09445</name>
</gene>
<dbReference type="EMBL" id="JBAGLP010000117">
    <property type="protein sequence ID" value="MEG3615343.1"/>
    <property type="molecule type" value="Genomic_DNA"/>
</dbReference>
<sequence>MDTAPAPTDSLVHEYRRALAEQSDRHAVQLESILAVLRSRRLDDATARATAVDVASGALVTLRSTAEARVGNLLEPVVGAFALLRDDLRPLIRFGQLDVEFVEPPPTGRALPEVVAHEARAIVRNAVLGLLDRGDARRVRIHWDCDGRNLLMGIRDDGSGDRDVHDDGLRPIAERVSALHGTFLVDATRGWGSNLAITLPLDPPTPELGLDTDVALTRRERDVLALVAAGRRNGEIAEQLSISANTVKFHVANLLRKVGAANRAELAALAGGAAGRS</sequence>
<keyword evidence="3" id="KW-0804">Transcription</keyword>
<name>A0ABU7Z7M5_9MICO</name>
<dbReference type="CDD" id="cd06170">
    <property type="entry name" value="LuxR_C_like"/>
    <property type="match status" value="1"/>
</dbReference>
<reference evidence="5" key="2">
    <citation type="submission" date="2024-02" db="EMBL/GenBank/DDBJ databases">
        <authorList>
            <person name="Prathaban M."/>
            <person name="Mythili R."/>
            <person name="Sharmila Devi N."/>
            <person name="Sobanaa M."/>
            <person name="Prathiviraj R."/>
            <person name="Selvin J."/>
        </authorList>
    </citation>
    <scope>NUCLEOTIDE SEQUENCE</scope>
    <source>
        <strain evidence="5">MP1014</strain>
    </source>
</reference>
<dbReference type="SUPFAM" id="SSF55874">
    <property type="entry name" value="ATPase domain of HSP90 chaperone/DNA topoisomerase II/histidine kinase"/>
    <property type="match status" value="1"/>
</dbReference>
<dbReference type="InterPro" id="IPR000792">
    <property type="entry name" value="Tscrpt_reg_LuxR_C"/>
</dbReference>
<dbReference type="InterPro" id="IPR016032">
    <property type="entry name" value="Sig_transdc_resp-reg_C-effctor"/>
</dbReference>
<dbReference type="SMART" id="SM00421">
    <property type="entry name" value="HTH_LUXR"/>
    <property type="match status" value="1"/>
</dbReference>
<dbReference type="InterPro" id="IPR036890">
    <property type="entry name" value="HATPase_C_sf"/>
</dbReference>
<protein>
    <submittedName>
        <fullName evidence="5">LuxR C-terminal-related transcriptional regulator</fullName>
    </submittedName>
</protein>
<dbReference type="PANTHER" id="PTHR44688:SF16">
    <property type="entry name" value="DNA-BINDING TRANSCRIPTIONAL ACTIVATOR DEVR_DOSR"/>
    <property type="match status" value="1"/>
</dbReference>
<evidence type="ECO:0000259" key="4">
    <source>
        <dbReference type="PROSITE" id="PS50043"/>
    </source>
</evidence>
<keyword evidence="6" id="KW-1185">Reference proteome</keyword>
<evidence type="ECO:0000313" key="6">
    <source>
        <dbReference type="Proteomes" id="UP001310387"/>
    </source>
</evidence>
<evidence type="ECO:0000256" key="1">
    <source>
        <dbReference type="ARBA" id="ARBA00023015"/>
    </source>
</evidence>
<reference evidence="5" key="1">
    <citation type="journal article" date="2024" name="Antonie Van Leeuwenhoek">
        <title>Isoptericola haloaureus sp. nov., a dimorphic actinobacterium isolated from mangrove sediments of southeast India, implicating biosaline agricultural significance through nitrogen fixation and salt tolerance genes.</title>
        <authorList>
            <person name="Prathaban M."/>
            <person name="Prathiviraj R."/>
            <person name="Ravichandran M."/>
            <person name="Natarajan S.D."/>
            <person name="Sobanaa M."/>
            <person name="Hari Krishna Kumar S."/>
            <person name="Chandrasekar V."/>
            <person name="Selvin J."/>
        </authorList>
    </citation>
    <scope>NUCLEOTIDE SEQUENCE</scope>
    <source>
        <strain evidence="5">MP1014</strain>
    </source>
</reference>
<keyword evidence="2" id="KW-0238">DNA-binding</keyword>
<dbReference type="Gene3D" id="1.10.10.10">
    <property type="entry name" value="Winged helix-like DNA-binding domain superfamily/Winged helix DNA-binding domain"/>
    <property type="match status" value="1"/>
</dbReference>
<evidence type="ECO:0000256" key="2">
    <source>
        <dbReference type="ARBA" id="ARBA00023125"/>
    </source>
</evidence>
<dbReference type="PROSITE" id="PS00622">
    <property type="entry name" value="HTH_LUXR_1"/>
    <property type="match status" value="1"/>
</dbReference>
<dbReference type="PANTHER" id="PTHR44688">
    <property type="entry name" value="DNA-BINDING TRANSCRIPTIONAL ACTIVATOR DEVR_DOSR"/>
    <property type="match status" value="1"/>
</dbReference>
<organism evidence="5 6">
    <name type="scientific">Isoptericola haloaureus</name>
    <dbReference type="NCBI Taxonomy" id="1542902"/>
    <lineage>
        <taxon>Bacteria</taxon>
        <taxon>Bacillati</taxon>
        <taxon>Actinomycetota</taxon>
        <taxon>Actinomycetes</taxon>
        <taxon>Micrococcales</taxon>
        <taxon>Promicromonosporaceae</taxon>
        <taxon>Isoptericola</taxon>
    </lineage>
</organism>
<keyword evidence="1" id="KW-0805">Transcription regulation</keyword>
<dbReference type="PRINTS" id="PR00038">
    <property type="entry name" value="HTHLUXR"/>
</dbReference>
<dbReference type="SUPFAM" id="SSF46894">
    <property type="entry name" value="C-terminal effector domain of the bipartite response regulators"/>
    <property type="match status" value="1"/>
</dbReference>
<evidence type="ECO:0000256" key="3">
    <source>
        <dbReference type="ARBA" id="ARBA00023163"/>
    </source>
</evidence>
<dbReference type="RefSeq" id="WP_332902002.1">
    <property type="nucleotide sequence ID" value="NZ_JBAGLP010000117.1"/>
</dbReference>
<dbReference type="PROSITE" id="PS50043">
    <property type="entry name" value="HTH_LUXR_2"/>
    <property type="match status" value="1"/>
</dbReference>
<comment type="caution">
    <text evidence="5">The sequence shown here is derived from an EMBL/GenBank/DDBJ whole genome shotgun (WGS) entry which is preliminary data.</text>
</comment>
<proteinExistence type="predicted"/>
<dbReference type="Pfam" id="PF00196">
    <property type="entry name" value="GerE"/>
    <property type="match status" value="1"/>
</dbReference>
<evidence type="ECO:0000313" key="5">
    <source>
        <dbReference type="EMBL" id="MEG3615343.1"/>
    </source>
</evidence>